<dbReference type="EMBL" id="JSAM01000074">
    <property type="protein sequence ID" value="KIA77551.1"/>
    <property type="molecule type" value="Genomic_DNA"/>
</dbReference>
<dbReference type="Gene3D" id="3.30.1120.40">
    <property type="entry name" value="Stage V sporulation protein G"/>
    <property type="match status" value="1"/>
</dbReference>
<proteinExistence type="predicted"/>
<dbReference type="Proteomes" id="UP000031307">
    <property type="component" value="Unassembled WGS sequence"/>
</dbReference>
<dbReference type="GO" id="GO:0030435">
    <property type="term" value="P:sporulation resulting in formation of a cellular spore"/>
    <property type="evidence" value="ECO:0007669"/>
    <property type="project" value="InterPro"/>
</dbReference>
<sequence length="92" mass="10351">MRSFMSITKVELLPIKPQNGLMAFANVEIDNISSIGVHKRRDGTGYRITYPTRKVGEQNLTIFHPTEPCLSKAIEQAICNKAEEMFGEHSIT</sequence>
<evidence type="ECO:0008006" key="3">
    <source>
        <dbReference type="Google" id="ProtNLM"/>
    </source>
</evidence>
<gene>
    <name evidence="1" type="ORF">DB43_GE00320</name>
</gene>
<accession>A0A0C1C1N5</accession>
<name>A0A0C1C1N5_9BACT</name>
<evidence type="ECO:0000313" key="1">
    <source>
        <dbReference type="EMBL" id="KIA77551.1"/>
    </source>
</evidence>
<comment type="caution">
    <text evidence="1">The sequence shown here is derived from an EMBL/GenBank/DDBJ whole genome shotgun (WGS) entry which is preliminary data.</text>
</comment>
<reference evidence="1 2" key="1">
    <citation type="journal article" date="2014" name="Mol. Biol. Evol.">
        <title>Massive expansion of Ubiquitination-related gene families within the Chlamydiae.</title>
        <authorList>
            <person name="Domman D."/>
            <person name="Collingro A."/>
            <person name="Lagkouvardos I."/>
            <person name="Gehre L."/>
            <person name="Weinmaier T."/>
            <person name="Rattei T."/>
            <person name="Subtil A."/>
            <person name="Horn M."/>
        </authorList>
    </citation>
    <scope>NUCLEOTIDE SEQUENCE [LARGE SCALE GENOMIC DNA]</scope>
    <source>
        <strain evidence="1 2">OEW1</strain>
    </source>
</reference>
<dbReference type="InterPro" id="IPR036751">
    <property type="entry name" value="SpoVG_sf"/>
</dbReference>
<protein>
    <recommendedName>
        <fullName evidence="3">SpoVG family protein</fullName>
    </recommendedName>
</protein>
<dbReference type="PATRIC" id="fig|83552.4.peg.1303"/>
<dbReference type="AlphaFoldDB" id="A0A0C1C1N5"/>
<evidence type="ECO:0000313" key="2">
    <source>
        <dbReference type="Proteomes" id="UP000031307"/>
    </source>
</evidence>
<organism evidence="1 2">
    <name type="scientific">Parachlamydia acanthamoebae</name>
    <dbReference type="NCBI Taxonomy" id="83552"/>
    <lineage>
        <taxon>Bacteria</taxon>
        <taxon>Pseudomonadati</taxon>
        <taxon>Chlamydiota</taxon>
        <taxon>Chlamydiia</taxon>
        <taxon>Parachlamydiales</taxon>
        <taxon>Parachlamydiaceae</taxon>
        <taxon>Parachlamydia</taxon>
    </lineage>
</organism>
<dbReference type="SUPFAM" id="SSF160537">
    <property type="entry name" value="SpoVG-like"/>
    <property type="match status" value="1"/>
</dbReference>